<dbReference type="InterPro" id="IPR003959">
    <property type="entry name" value="ATPase_AAA_core"/>
</dbReference>
<dbReference type="FunFam" id="3.40.50.300:FF:001122">
    <property type="entry name" value="AAA-ATPase ASD, mitochondrial"/>
    <property type="match status" value="1"/>
</dbReference>
<dbReference type="AlphaFoldDB" id="A0AAP0FQF9"/>
<dbReference type="Proteomes" id="UP001420932">
    <property type="component" value="Unassembled WGS sequence"/>
</dbReference>
<dbReference type="CDD" id="cd19510">
    <property type="entry name" value="RecA-like_BCS1"/>
    <property type="match status" value="1"/>
</dbReference>
<comment type="cofactor">
    <cofactor evidence="1">
        <name>Mg(2+)</name>
        <dbReference type="ChEBI" id="CHEBI:18420"/>
    </cofactor>
</comment>
<dbReference type="GO" id="GO:0006950">
    <property type="term" value="P:response to stress"/>
    <property type="evidence" value="ECO:0007669"/>
    <property type="project" value="UniProtKB-ARBA"/>
</dbReference>
<dbReference type="Pfam" id="PF00004">
    <property type="entry name" value="AAA"/>
    <property type="match status" value="1"/>
</dbReference>
<dbReference type="InterPro" id="IPR003593">
    <property type="entry name" value="AAA+_ATPase"/>
</dbReference>
<feature type="domain" description="AAA+ ATPase" evidence="9">
    <location>
        <begin position="243"/>
        <end position="390"/>
    </location>
</feature>
<comment type="caution">
    <text evidence="10">The sequence shown here is derived from an EMBL/GenBank/DDBJ whole genome shotgun (WGS) entry which is preliminary data.</text>
</comment>
<keyword evidence="4 7" id="KW-0067">ATP-binding</keyword>
<evidence type="ECO:0000256" key="5">
    <source>
        <dbReference type="ARBA" id="ARBA00022842"/>
    </source>
</evidence>
<accession>A0AAP0FQF9</accession>
<dbReference type="SUPFAM" id="SSF52540">
    <property type="entry name" value="P-loop containing nucleoside triphosphate hydrolases"/>
    <property type="match status" value="1"/>
</dbReference>
<dbReference type="Pfam" id="PF25568">
    <property type="entry name" value="AAA_lid_At3g28540"/>
    <property type="match status" value="1"/>
</dbReference>
<evidence type="ECO:0000259" key="9">
    <source>
        <dbReference type="SMART" id="SM00382"/>
    </source>
</evidence>
<comment type="similarity">
    <text evidence="2">Belongs to the AAA ATPase family. BCS1 subfamily.</text>
</comment>
<keyword evidence="11" id="KW-1185">Reference proteome</keyword>
<dbReference type="PROSITE" id="PS00674">
    <property type="entry name" value="AAA"/>
    <property type="match status" value="1"/>
</dbReference>
<dbReference type="EMBL" id="JBBNAF010000010">
    <property type="protein sequence ID" value="KAK9107844.1"/>
    <property type="molecule type" value="Genomic_DNA"/>
</dbReference>
<dbReference type="InterPro" id="IPR058017">
    <property type="entry name" value="At3g28540-like_C"/>
</dbReference>
<evidence type="ECO:0000313" key="11">
    <source>
        <dbReference type="Proteomes" id="UP001420932"/>
    </source>
</evidence>
<dbReference type="Pfam" id="PF14363">
    <property type="entry name" value="AAA_assoc"/>
    <property type="match status" value="1"/>
</dbReference>
<dbReference type="InterPro" id="IPR003960">
    <property type="entry name" value="ATPase_AAA_CS"/>
</dbReference>
<organism evidence="10 11">
    <name type="scientific">Stephania yunnanensis</name>
    <dbReference type="NCBI Taxonomy" id="152371"/>
    <lineage>
        <taxon>Eukaryota</taxon>
        <taxon>Viridiplantae</taxon>
        <taxon>Streptophyta</taxon>
        <taxon>Embryophyta</taxon>
        <taxon>Tracheophyta</taxon>
        <taxon>Spermatophyta</taxon>
        <taxon>Magnoliopsida</taxon>
        <taxon>Ranunculales</taxon>
        <taxon>Menispermaceae</taxon>
        <taxon>Menispermoideae</taxon>
        <taxon>Cissampelideae</taxon>
        <taxon>Stephania</taxon>
    </lineage>
</organism>
<dbReference type="GO" id="GO:0016887">
    <property type="term" value="F:ATP hydrolysis activity"/>
    <property type="evidence" value="ECO:0007669"/>
    <property type="project" value="InterPro"/>
</dbReference>
<dbReference type="SMART" id="SM00382">
    <property type="entry name" value="AAA"/>
    <property type="match status" value="1"/>
</dbReference>
<evidence type="ECO:0000313" key="10">
    <source>
        <dbReference type="EMBL" id="KAK9107844.1"/>
    </source>
</evidence>
<gene>
    <name evidence="10" type="ORF">Syun_023855</name>
</gene>
<evidence type="ECO:0000256" key="7">
    <source>
        <dbReference type="RuleBase" id="RU003651"/>
    </source>
</evidence>
<proteinExistence type="inferred from homology"/>
<dbReference type="GO" id="GO:0005524">
    <property type="term" value="F:ATP binding"/>
    <property type="evidence" value="ECO:0007669"/>
    <property type="project" value="UniProtKB-KW"/>
</dbReference>
<evidence type="ECO:0000256" key="3">
    <source>
        <dbReference type="ARBA" id="ARBA00022741"/>
    </source>
</evidence>
<protein>
    <recommendedName>
        <fullName evidence="9">AAA+ ATPase domain-containing protein</fullName>
    </recommendedName>
</protein>
<feature type="region of interest" description="Disordered" evidence="8">
    <location>
        <begin position="315"/>
        <end position="335"/>
    </location>
</feature>
<dbReference type="PANTHER" id="PTHR23070">
    <property type="entry name" value="BCS1 AAA-TYPE ATPASE"/>
    <property type="match status" value="1"/>
</dbReference>
<dbReference type="InterPro" id="IPR050747">
    <property type="entry name" value="Mitochondrial_chaperone_BCS1"/>
</dbReference>
<evidence type="ECO:0000256" key="6">
    <source>
        <dbReference type="ARBA" id="ARBA00049360"/>
    </source>
</evidence>
<evidence type="ECO:0000256" key="2">
    <source>
        <dbReference type="ARBA" id="ARBA00007448"/>
    </source>
</evidence>
<dbReference type="Gene3D" id="3.40.50.300">
    <property type="entry name" value="P-loop containing nucleotide triphosphate hydrolases"/>
    <property type="match status" value="1"/>
</dbReference>
<dbReference type="Gene3D" id="6.10.280.40">
    <property type="match status" value="1"/>
</dbReference>
<sequence>MGMGEIWGGMGSTIATAMFLYAMFQQYCPAMPYQFQMIYSRWFANLFNPCISISFYEYTGERYQRNQVYVDIETYLTSNSSQLARRLKADVVDDSKDLVLSMDDYEEITDIYQGVELCWASCQTVSTNQTISLYATDASERRYYMVSFHNRHRKLVTEEYLKHVREQGKKMKIENRQRKLYTNNTAENWSGHQSKIMWSHVAFEHPSTFQTLAMDPVKKKEIVDDLMTFSKGKGYYAKVGKAWKRGYLLYGPPGTGKSSMVAAMANLLDYDVYDLELTSVKNNNELKKLFTEVSNKSIIVIEDIDCSLDFTGQRKEEKEEDGNEIAKNEENSGDDSKVTLSGLLNFIDGLWSCCGEERLIVFTTNHVKKLDPALIRRGRMDKHIELSYCCFEGFKVLAKNYLDLDSHPLFETIQSLLQKTLMTPADVAENLTPKIVPWDVETCLNNLIETLKKVKEEERMKAEKESKPTTKEANTVLRKIKKKLMSIRHLECLDPINLRNYMQSRLHMSEIILQVSVPNDRD</sequence>
<dbReference type="InterPro" id="IPR025753">
    <property type="entry name" value="AAA_N_dom"/>
</dbReference>
<evidence type="ECO:0000256" key="1">
    <source>
        <dbReference type="ARBA" id="ARBA00001946"/>
    </source>
</evidence>
<name>A0AAP0FQF9_9MAGN</name>
<evidence type="ECO:0000256" key="4">
    <source>
        <dbReference type="ARBA" id="ARBA00022840"/>
    </source>
</evidence>
<feature type="compositionally biased region" description="Basic and acidic residues" evidence="8">
    <location>
        <begin position="324"/>
        <end position="335"/>
    </location>
</feature>
<keyword evidence="3 7" id="KW-0547">Nucleotide-binding</keyword>
<reference evidence="10 11" key="1">
    <citation type="submission" date="2024-01" db="EMBL/GenBank/DDBJ databases">
        <title>Genome assemblies of Stephania.</title>
        <authorList>
            <person name="Yang L."/>
        </authorList>
    </citation>
    <scope>NUCLEOTIDE SEQUENCE [LARGE SCALE GENOMIC DNA]</scope>
    <source>
        <strain evidence="10">YNDBR</strain>
        <tissue evidence="10">Leaf</tissue>
    </source>
</reference>
<keyword evidence="5" id="KW-0460">Magnesium</keyword>
<evidence type="ECO:0000256" key="8">
    <source>
        <dbReference type="SAM" id="MobiDB-lite"/>
    </source>
</evidence>
<comment type="catalytic activity">
    <reaction evidence="6">
        <text>ATP + H2O = ADP + phosphate + H(+)</text>
        <dbReference type="Rhea" id="RHEA:13065"/>
        <dbReference type="ChEBI" id="CHEBI:15377"/>
        <dbReference type="ChEBI" id="CHEBI:15378"/>
        <dbReference type="ChEBI" id="CHEBI:30616"/>
        <dbReference type="ChEBI" id="CHEBI:43474"/>
        <dbReference type="ChEBI" id="CHEBI:456216"/>
    </reaction>
</comment>
<dbReference type="InterPro" id="IPR027417">
    <property type="entry name" value="P-loop_NTPase"/>
</dbReference>